<sequence length="216" mass="24745">MKSKNKAQKTNFNWDYHVPKINNGKETIDEMSLIVGLYENYLVTKTGDLVGMVDVSGINLDLLNSTEQEDVFSDYSAFLMSTVGANYSESLQFIEATIPVDMTTYLNHLKTTYLNCDTDPTFNPFKEQLLASYLDYYISQYESKAMTTKQHLVVVKTKIKDKKKESLALAVDTLDEKMNQLKRDLEEGLFDFSIKTRILTNQEVLAVLKNLINFKD</sequence>
<dbReference type="NCBIfam" id="NF041427">
    <property type="entry name" value="TrsD"/>
    <property type="match status" value="1"/>
</dbReference>
<dbReference type="Pfam" id="PF26593">
    <property type="entry name" value="TraC-like"/>
    <property type="match status" value="1"/>
</dbReference>
<evidence type="ECO:0000313" key="2">
    <source>
        <dbReference type="EMBL" id="AFM72785.1"/>
    </source>
</evidence>
<dbReference type="InterPro" id="IPR058596">
    <property type="entry name" value="TraC-like_dom"/>
</dbReference>
<name>I6S885_LACLC</name>
<proteinExistence type="predicted"/>
<accession>I6S885</accession>
<gene>
    <name evidence="2" type="primary">traD</name>
    <name evidence="2" type="ORF">pAF22_p10</name>
</gene>
<feature type="domain" description="TraC-like" evidence="1">
    <location>
        <begin position="44"/>
        <end position="166"/>
    </location>
</feature>
<organism evidence="2">
    <name type="scientific">Lactococcus lactis subsp. cremoris</name>
    <name type="common">Streptococcus cremoris</name>
    <dbReference type="NCBI Taxonomy" id="1359"/>
    <lineage>
        <taxon>Bacteria</taxon>
        <taxon>Bacillati</taxon>
        <taxon>Bacillota</taxon>
        <taxon>Bacilli</taxon>
        <taxon>Lactobacillales</taxon>
        <taxon>Streptococcaceae</taxon>
        <taxon>Lactococcus</taxon>
    </lineage>
</organism>
<keyword evidence="2" id="KW-0614">Plasmid</keyword>
<reference evidence="2" key="1">
    <citation type="journal article" date="2012" name="J. Dairy Sci.">
        <title>Novel conjugative plasmids from the natural isolate Lactococcus lactis subspecies cremoris DPC3758: A repository of genes for the potential improvement of dairy starters.</title>
        <authorList>
            <person name="Fallico V."/>
            <person name="Ross R.P."/>
            <person name="Fitzgerald G.F."/>
            <person name="McAuliffe O."/>
        </authorList>
    </citation>
    <scope>NUCLEOTIDE SEQUENCE</scope>
    <source>
        <strain evidence="2">DPC3758</strain>
        <plasmid evidence="2">pAF22</plasmid>
    </source>
</reference>
<protein>
    <submittedName>
        <fullName evidence="2">TraD conjugation protein</fullName>
    </submittedName>
</protein>
<dbReference type="EMBL" id="JQ821357">
    <property type="protein sequence ID" value="AFM72785.1"/>
    <property type="molecule type" value="Genomic_DNA"/>
</dbReference>
<dbReference type="AlphaFoldDB" id="I6S885"/>
<evidence type="ECO:0000259" key="1">
    <source>
        <dbReference type="Pfam" id="PF26593"/>
    </source>
</evidence>
<geneLocation type="plasmid" evidence="2">
    <name>pAF22</name>
</geneLocation>